<feature type="compositionally biased region" description="Basic and acidic residues" evidence="1">
    <location>
        <begin position="664"/>
        <end position="675"/>
    </location>
</feature>
<feature type="compositionally biased region" description="Basic and acidic residues" evidence="1">
    <location>
        <begin position="643"/>
        <end position="656"/>
    </location>
</feature>
<feature type="compositionally biased region" description="Basic and acidic residues" evidence="1">
    <location>
        <begin position="766"/>
        <end position="780"/>
    </location>
</feature>
<evidence type="ECO:0000256" key="2">
    <source>
        <dbReference type="SAM" id="SignalP"/>
    </source>
</evidence>
<gene>
    <name evidence="3" type="ORF">Plec18167_004380</name>
</gene>
<feature type="region of interest" description="Disordered" evidence="1">
    <location>
        <begin position="332"/>
        <end position="356"/>
    </location>
</feature>
<comment type="caution">
    <text evidence="3">The sequence shown here is derived from an EMBL/GenBank/DDBJ whole genome shotgun (WGS) entry which is preliminary data.</text>
</comment>
<dbReference type="EMBL" id="JAVDPF010000012">
    <property type="protein sequence ID" value="KAL1878313.1"/>
    <property type="molecule type" value="Genomic_DNA"/>
</dbReference>
<feature type="compositionally biased region" description="Basic and acidic residues" evidence="1">
    <location>
        <begin position="860"/>
        <end position="876"/>
    </location>
</feature>
<feature type="compositionally biased region" description="Polar residues" evidence="1">
    <location>
        <begin position="744"/>
        <end position="756"/>
    </location>
</feature>
<feature type="compositionally biased region" description="Basic and acidic residues" evidence="1">
    <location>
        <begin position="335"/>
        <end position="349"/>
    </location>
</feature>
<feature type="compositionally biased region" description="Basic and acidic residues" evidence="1">
    <location>
        <begin position="557"/>
        <end position="576"/>
    </location>
</feature>
<feature type="compositionally biased region" description="Low complexity" evidence="1">
    <location>
        <begin position="596"/>
        <end position="605"/>
    </location>
</feature>
<organism evidence="3 4">
    <name type="scientific">Paecilomyces lecythidis</name>
    <dbReference type="NCBI Taxonomy" id="3004212"/>
    <lineage>
        <taxon>Eukaryota</taxon>
        <taxon>Fungi</taxon>
        <taxon>Dikarya</taxon>
        <taxon>Ascomycota</taxon>
        <taxon>Pezizomycotina</taxon>
        <taxon>Eurotiomycetes</taxon>
        <taxon>Eurotiomycetidae</taxon>
        <taxon>Eurotiales</taxon>
        <taxon>Thermoascaceae</taxon>
        <taxon>Paecilomyces</taxon>
    </lineage>
</organism>
<dbReference type="InterPro" id="IPR010816">
    <property type="entry name" value="Het-C"/>
</dbReference>
<proteinExistence type="predicted"/>
<feature type="compositionally biased region" description="Basic and acidic residues" evidence="1">
    <location>
        <begin position="836"/>
        <end position="848"/>
    </location>
</feature>
<accession>A0ABR3XQU2</accession>
<feature type="compositionally biased region" description="Basic residues" evidence="1">
    <location>
        <begin position="941"/>
        <end position="958"/>
    </location>
</feature>
<name>A0ABR3XQU2_9EURO</name>
<dbReference type="PANTHER" id="PTHR14905:SF11">
    <property type="entry name" value="TINC (EUROFUNG)"/>
    <property type="match status" value="1"/>
</dbReference>
<evidence type="ECO:0000313" key="4">
    <source>
        <dbReference type="Proteomes" id="UP001583193"/>
    </source>
</evidence>
<feature type="region of interest" description="Disordered" evidence="1">
    <location>
        <begin position="641"/>
        <end position="958"/>
    </location>
</feature>
<evidence type="ECO:0000313" key="3">
    <source>
        <dbReference type="EMBL" id="KAL1878313.1"/>
    </source>
</evidence>
<feature type="compositionally biased region" description="Basic and acidic residues" evidence="1">
    <location>
        <begin position="924"/>
        <end position="940"/>
    </location>
</feature>
<dbReference type="PANTHER" id="PTHR14905">
    <property type="entry name" value="NG37"/>
    <property type="match status" value="1"/>
</dbReference>
<feature type="signal peptide" evidence="2">
    <location>
        <begin position="1"/>
        <end position="25"/>
    </location>
</feature>
<keyword evidence="2" id="KW-0732">Signal</keyword>
<feature type="compositionally biased region" description="Basic and acidic residues" evidence="1">
    <location>
        <begin position="685"/>
        <end position="698"/>
    </location>
</feature>
<evidence type="ECO:0000256" key="1">
    <source>
        <dbReference type="SAM" id="MobiDB-lite"/>
    </source>
</evidence>
<feature type="compositionally biased region" description="Polar residues" evidence="1">
    <location>
        <begin position="807"/>
        <end position="819"/>
    </location>
</feature>
<feature type="compositionally biased region" description="Polar residues" evidence="1">
    <location>
        <begin position="699"/>
        <end position="728"/>
    </location>
</feature>
<dbReference type="Pfam" id="PF07217">
    <property type="entry name" value="Het-C"/>
    <property type="match status" value="1"/>
</dbReference>
<keyword evidence="4" id="KW-1185">Reference proteome</keyword>
<dbReference type="InterPro" id="IPR052577">
    <property type="entry name" value="VWA7"/>
</dbReference>
<sequence length="958" mass="107558">MALSSQSFFLLGLLAIVLLASPAHAFGAGNIASLSQIEGQNFRHGDVEDALLTLLMARVAGGKKFSKLDVKRVYFGNWLRDYSQAVDVGTVKYVSAEAIRILLWVLGFITFGYGTQEFEVTTERLGCYQPTEHIDNPLGYAEGEDARRYDRRLRGPVDEQRELAIDPRTGLKNYIASEDLGINTSAHLVKRVLGGCIEHGRRYARSGNKADLYEALRLMGTGLHCLEDYAAHSNYTELSLIELGERDIFPHVGRRTQVELRGARHPVYPIVTGTFGGVDFLHSVMGEFSDKAAQSELQSLEGAISDSQNEGPGGSILQSLLDKIPEGIIGGGQSDKMDEFKSKSDEAKAHNQNISPREPEEWTNYLSNVQKAIYPILEWHDNLLKAINEAIENIPVLPEIIEQIQDQLSVFVFSVIAPYVLPIIKQIKSELQTGSSEIIQSSLEKQHIVFNDDTCSDPTHSMLSKDHFSNILNEPAGRIASQVVKWTVPQLMECWDNEGIDVNRTLNRIVHGVFHHPALREQGNDGAADIRQIMFRTVEEWWRGQDDRSRNSLRRQLSREGVRNGENHKEGVHDTGHGSCQPIKLPKHSRSGSGSGSAPGINAGSFAQSEGNRIEKLAEEAVGGGALGGIVGGLLGGVLGGGDSEKKSYEKREEVSYSRPQGRPQHESYESRHQEQSYSRPGGYGEERRHESYRRTEESQYGEQSYGRQEQTYGRQEQSYGRQEQNYGRQEPSYGRQDGGYGRQEQTYGRQEQSYDQEPGYGRQEQGYDRQEGGYGRREQSYGQEQSYGHQEGGYGYGESRTESYGRVQQESRGYNQPSYGREERTTYTESYGSGEPRREYGEYEQRSFGRGGDGGYSETYREESYQPRRNERYEESYGGGSSGYERRGGDSYGGGYGGEREQRGYRHGEEVDERRYGSGGDSDSDRKSYGRRYGGDEHRRHGHGHGHHHRRRSSDSD</sequence>
<feature type="compositionally biased region" description="Basic and acidic residues" evidence="1">
    <location>
        <begin position="899"/>
        <end position="917"/>
    </location>
</feature>
<reference evidence="3 4" key="1">
    <citation type="journal article" date="2024" name="IMA Fungus">
        <title>IMA Genome - F19 : A genome assembly and annotation guide to empower mycologists, including annotated draft genome sequences of Ceratocystis pirilliformis, Diaporthe australafricana, Fusarium ophioides, Paecilomyces lecythidis, and Sporothrix stenoceras.</title>
        <authorList>
            <person name="Aylward J."/>
            <person name="Wilson A.M."/>
            <person name="Visagie C.M."/>
            <person name="Spraker J."/>
            <person name="Barnes I."/>
            <person name="Buitendag C."/>
            <person name="Ceriani C."/>
            <person name="Del Mar Angel L."/>
            <person name="du Plessis D."/>
            <person name="Fuchs T."/>
            <person name="Gasser K."/>
            <person name="Kramer D."/>
            <person name="Li W."/>
            <person name="Munsamy K."/>
            <person name="Piso A."/>
            <person name="Price J.L."/>
            <person name="Sonnekus B."/>
            <person name="Thomas C."/>
            <person name="van der Nest A."/>
            <person name="van Dijk A."/>
            <person name="van Heerden A."/>
            <person name="van Vuuren N."/>
            <person name="Yilmaz N."/>
            <person name="Duong T.A."/>
            <person name="van der Merwe N.A."/>
            <person name="Wingfield M.J."/>
            <person name="Wingfield B.D."/>
        </authorList>
    </citation>
    <scope>NUCLEOTIDE SEQUENCE [LARGE SCALE GENOMIC DNA]</scope>
    <source>
        <strain evidence="3 4">CMW 18167</strain>
    </source>
</reference>
<dbReference type="Proteomes" id="UP001583193">
    <property type="component" value="Unassembled WGS sequence"/>
</dbReference>
<feature type="region of interest" description="Disordered" evidence="1">
    <location>
        <begin position="545"/>
        <end position="607"/>
    </location>
</feature>
<protein>
    <submittedName>
        <fullName evidence="3">Uncharacterized protein</fullName>
    </submittedName>
</protein>
<feature type="chain" id="PRO_5046382028" evidence="2">
    <location>
        <begin position="26"/>
        <end position="958"/>
    </location>
</feature>